<dbReference type="InterPro" id="IPR006680">
    <property type="entry name" value="Amidohydro-rel"/>
</dbReference>
<dbReference type="SUPFAM" id="SSF51338">
    <property type="entry name" value="Composite domain of metallo-dependent hydrolases"/>
    <property type="match status" value="1"/>
</dbReference>
<keyword evidence="1" id="KW-0472">Membrane</keyword>
<accession>A0A550C927</accession>
<reference evidence="3 4" key="1">
    <citation type="journal article" date="2019" name="New Phytol.">
        <title>Comparative genomics reveals unique wood-decay strategies and fruiting body development in the Schizophyllaceae.</title>
        <authorList>
            <person name="Almasi E."/>
            <person name="Sahu N."/>
            <person name="Krizsan K."/>
            <person name="Balint B."/>
            <person name="Kovacs G.M."/>
            <person name="Kiss B."/>
            <person name="Cseklye J."/>
            <person name="Drula E."/>
            <person name="Henrissat B."/>
            <person name="Nagy I."/>
            <person name="Chovatia M."/>
            <person name="Adam C."/>
            <person name="LaButti K."/>
            <person name="Lipzen A."/>
            <person name="Riley R."/>
            <person name="Grigoriev I.V."/>
            <person name="Nagy L.G."/>
        </authorList>
    </citation>
    <scope>NUCLEOTIDE SEQUENCE [LARGE SCALE GENOMIC DNA]</scope>
    <source>
        <strain evidence="3 4">NL-1724</strain>
    </source>
</reference>
<dbReference type="OrthoDB" id="10258955at2759"/>
<dbReference type="PANTHER" id="PTHR43135:SF3">
    <property type="entry name" value="ALPHA-D-RIBOSE 1-METHYLPHOSPHONATE 5-TRIPHOSPHATE DIPHOSPHATASE"/>
    <property type="match status" value="1"/>
</dbReference>
<sequence>MDGALKDPAISWGREHQLSSRPKRTRFTLPLLILIGLSLHSYLYLLVPSQQASVLRIPRHAATTLAKCKNLHAEPGPPPNFHDRATSDRYVPGTKPVLVRNATLWTGNANGTEVLHGNLFLADGLIKAVGAIPDTLLHAYADIQTLDALGAWVTPGLVDLHSHMGVGASPQLKGAGDTNSHAASMQPWLRSIDGLNTHDESYKLGIAGGLTTALILPGSANGIGGQAFAIKLRETEERSPTAMLLEPPFGLNGSDVDDSIPPRWRQMKHACGENPSRVYSQTRMDTFWQFREAYNKARLIKEAQDEYCEAALSDQWYQLEDKPFPEDLQWEALVDVLRGKVKVQTHCYEAVDLDDFVRLTNEFKFQVAAFHHAHETYLVPDVLKRAYGRPPASAIFAAFSRYKREAYRHSEFAARILNDAGLRVVLKSDHSGVVSRYLLHEAQQVYYFGLPENVALASVMSTPAEVMGMDHRIGFLRPAYDADVVVWDSHPLQIGATPTQVLVDGVAQFEQSVIVSKNDSLQSVPAVPDWTAEAYEAVAHEGLPPLAPEGLKDKAVLFTNVREVIGITGAVVTAERDVAGMTSIVARGGEIVCMGPLCLRSADAVGARVVDLEGGALCPGFVTFGAPVGLAEIPSDSSTADGPVGEAGAVVPRAADGLLFGTRDALLAYHHGVTRGIVAPQGGGLVSGLSVAFSFGAQNKADEGSIGQSIAALHVDVSMKAVESVSTQIARLRALLNAGKKDGELGVYATKVMEGTIPLVIKAHSADVIATLLEMKAEVEAETGKRFMMTIAGGTEAHLVARQLAAADVGVVVLSPRSFPYDWERRRILSGPPLSKDSNVMALLEAGVTVAVGPHGAGGPSSWGVRNMRFDLIWVMLESGGRLSKTAALALASTNVEKLLGVEPSGDLVATRGGGMLDFGSKVVGVVSPKRGVVDIL</sequence>
<organism evidence="3 4">
    <name type="scientific">Schizophyllum amplum</name>
    <dbReference type="NCBI Taxonomy" id="97359"/>
    <lineage>
        <taxon>Eukaryota</taxon>
        <taxon>Fungi</taxon>
        <taxon>Dikarya</taxon>
        <taxon>Basidiomycota</taxon>
        <taxon>Agaricomycotina</taxon>
        <taxon>Agaricomycetes</taxon>
        <taxon>Agaricomycetidae</taxon>
        <taxon>Agaricales</taxon>
        <taxon>Schizophyllaceae</taxon>
        <taxon>Schizophyllum</taxon>
    </lineage>
</organism>
<feature type="domain" description="Amidohydrolase-related" evidence="2">
    <location>
        <begin position="152"/>
        <end position="496"/>
    </location>
</feature>
<dbReference type="Gene3D" id="3.20.20.140">
    <property type="entry name" value="Metal-dependent hydrolases"/>
    <property type="match status" value="2"/>
</dbReference>
<name>A0A550C927_9AGAR</name>
<gene>
    <name evidence="3" type="ORF">BD626DRAFT_502095</name>
</gene>
<dbReference type="PANTHER" id="PTHR43135">
    <property type="entry name" value="ALPHA-D-RIBOSE 1-METHYLPHOSPHONATE 5-TRIPHOSPHATE DIPHOSPHATASE"/>
    <property type="match status" value="1"/>
</dbReference>
<evidence type="ECO:0000259" key="2">
    <source>
        <dbReference type="Pfam" id="PF01979"/>
    </source>
</evidence>
<comment type="caution">
    <text evidence="3">The sequence shown here is derived from an EMBL/GenBank/DDBJ whole genome shotgun (WGS) entry which is preliminary data.</text>
</comment>
<keyword evidence="1" id="KW-1133">Transmembrane helix</keyword>
<dbReference type="GO" id="GO:0016810">
    <property type="term" value="F:hydrolase activity, acting on carbon-nitrogen (but not peptide) bonds"/>
    <property type="evidence" value="ECO:0007669"/>
    <property type="project" value="InterPro"/>
</dbReference>
<protein>
    <recommendedName>
        <fullName evidence="2">Amidohydrolase-related domain-containing protein</fullName>
    </recommendedName>
</protein>
<evidence type="ECO:0000313" key="3">
    <source>
        <dbReference type="EMBL" id="TRM61307.1"/>
    </source>
</evidence>
<dbReference type="InterPro" id="IPR011059">
    <property type="entry name" value="Metal-dep_hydrolase_composite"/>
</dbReference>
<evidence type="ECO:0000313" key="4">
    <source>
        <dbReference type="Proteomes" id="UP000320762"/>
    </source>
</evidence>
<dbReference type="AlphaFoldDB" id="A0A550C927"/>
<keyword evidence="1" id="KW-0812">Transmembrane</keyword>
<proteinExistence type="predicted"/>
<feature type="transmembrane region" description="Helical" evidence="1">
    <location>
        <begin position="27"/>
        <end position="47"/>
    </location>
</feature>
<dbReference type="Pfam" id="PF01979">
    <property type="entry name" value="Amidohydro_1"/>
    <property type="match status" value="1"/>
</dbReference>
<keyword evidence="4" id="KW-1185">Reference proteome</keyword>
<dbReference type="InterPro" id="IPR032466">
    <property type="entry name" value="Metal_Hydrolase"/>
</dbReference>
<dbReference type="SUPFAM" id="SSF51556">
    <property type="entry name" value="Metallo-dependent hydrolases"/>
    <property type="match status" value="2"/>
</dbReference>
<dbReference type="EMBL" id="VDMD01000017">
    <property type="protein sequence ID" value="TRM61307.1"/>
    <property type="molecule type" value="Genomic_DNA"/>
</dbReference>
<evidence type="ECO:0000256" key="1">
    <source>
        <dbReference type="SAM" id="Phobius"/>
    </source>
</evidence>
<dbReference type="InterPro" id="IPR051781">
    <property type="entry name" value="Metallo-dep_Hydrolase"/>
</dbReference>
<dbReference type="Proteomes" id="UP000320762">
    <property type="component" value="Unassembled WGS sequence"/>
</dbReference>